<accession>A0A2M8H8F1</accession>
<name>A0A2M8H8F1_9GAMM</name>
<gene>
    <name evidence="1" type="ORF">CUC44_13115</name>
</gene>
<proteinExistence type="predicted"/>
<dbReference type="AlphaFoldDB" id="A0A2M8H8F1"/>
<keyword evidence="2" id="KW-1185">Reference proteome</keyword>
<evidence type="ECO:0008006" key="3">
    <source>
        <dbReference type="Google" id="ProtNLM"/>
    </source>
</evidence>
<dbReference type="Proteomes" id="UP000232060">
    <property type="component" value="Unassembled WGS sequence"/>
</dbReference>
<evidence type="ECO:0000313" key="2">
    <source>
        <dbReference type="Proteomes" id="UP000232060"/>
    </source>
</evidence>
<evidence type="ECO:0000313" key="1">
    <source>
        <dbReference type="EMBL" id="PJC92791.1"/>
    </source>
</evidence>
<organism evidence="1 2">
    <name type="scientific">Aeromonas lusitana</name>
    <dbReference type="NCBI Taxonomy" id="931529"/>
    <lineage>
        <taxon>Bacteria</taxon>
        <taxon>Pseudomonadati</taxon>
        <taxon>Pseudomonadota</taxon>
        <taxon>Gammaproteobacteria</taxon>
        <taxon>Aeromonadales</taxon>
        <taxon>Aeromonadaceae</taxon>
        <taxon>Aeromonas</taxon>
    </lineage>
</organism>
<dbReference type="PROSITE" id="PS51257">
    <property type="entry name" value="PROKAR_LIPOPROTEIN"/>
    <property type="match status" value="1"/>
</dbReference>
<comment type="caution">
    <text evidence="1">The sequence shown here is derived from an EMBL/GenBank/DDBJ whole genome shotgun (WGS) entry which is preliminary data.</text>
</comment>
<dbReference type="EMBL" id="PGCP01000019">
    <property type="protein sequence ID" value="PJC92791.1"/>
    <property type="molecule type" value="Genomic_DNA"/>
</dbReference>
<reference evidence="1 2" key="1">
    <citation type="submission" date="2017-11" db="EMBL/GenBank/DDBJ databases">
        <title>Draft genome sequence of environmental isolate Aeromonas lusitania sp. nov. MDC 2473.</title>
        <authorList>
            <person name="Colston S.M."/>
            <person name="Navarro A."/>
            <person name="Martinez-Murcia A.J."/>
            <person name="Graf J."/>
        </authorList>
    </citation>
    <scope>NUCLEOTIDE SEQUENCE [LARGE SCALE GENOMIC DNA]</scope>
    <source>
        <strain evidence="1 2">MDC 2473</strain>
    </source>
</reference>
<protein>
    <recommendedName>
        <fullName evidence="3">Lipoprotein</fullName>
    </recommendedName>
</protein>
<dbReference type="RefSeq" id="WP_100860373.1">
    <property type="nucleotide sequence ID" value="NZ_PGCP01000019.1"/>
</dbReference>
<sequence>MKKNIAAAMALAATLTGCSTPGERIAECQQENGYDWETCANMEQADQARWAAVAASMEQMRTTLAENQARQQQQALQNNMPRTTTCGESFGTLRCTTY</sequence>